<dbReference type="InterPro" id="IPR051534">
    <property type="entry name" value="CBASS_pafABC_assoc_protein"/>
</dbReference>
<evidence type="ECO:0000259" key="1">
    <source>
        <dbReference type="Pfam" id="PF13280"/>
    </source>
</evidence>
<dbReference type="InterPro" id="IPR036390">
    <property type="entry name" value="WH_DNA-bd_sf"/>
</dbReference>
<keyword evidence="3" id="KW-1185">Reference proteome</keyword>
<gene>
    <name evidence="2" type="ORF">H8790_03425</name>
</gene>
<dbReference type="Pfam" id="PF13280">
    <property type="entry name" value="WYL"/>
    <property type="match status" value="1"/>
</dbReference>
<dbReference type="RefSeq" id="WP_009260279.1">
    <property type="nucleotide sequence ID" value="NZ_CP060490.1"/>
</dbReference>
<name>A0A7G9B6B6_9FIRM</name>
<dbReference type="PROSITE" id="PS52050">
    <property type="entry name" value="WYL"/>
    <property type="match status" value="1"/>
</dbReference>
<protein>
    <submittedName>
        <fullName evidence="2">WYL domain-containing protein</fullName>
    </submittedName>
</protein>
<feature type="domain" description="WYL" evidence="1">
    <location>
        <begin position="141"/>
        <end position="214"/>
    </location>
</feature>
<dbReference type="AlphaFoldDB" id="A0A7G9B6B6"/>
<dbReference type="InterPro" id="IPR026881">
    <property type="entry name" value="WYL_dom"/>
</dbReference>
<dbReference type="SUPFAM" id="SSF46785">
    <property type="entry name" value="Winged helix' DNA-binding domain"/>
    <property type="match status" value="1"/>
</dbReference>
<evidence type="ECO:0000313" key="2">
    <source>
        <dbReference type="EMBL" id="QNL45097.1"/>
    </source>
</evidence>
<sequence>MQNDPRSRILLLLQLLLKQTDEHHYATGADILRFWETHGIQTTRKNVYSDIQLLMDFGLDVICIKSTQNRYFVGSRLLELPELKLLVDAVESSHLITEKKSTALIEKLGHLTSRHNAALLNRPVYMDGTAKPDNEAVYYAIDAIQTAIHKQRAISFQYFEYTPKKEKVLKHKGYRYGFSPYVLIWSRDFYYAVGWSEKHGKLAQFRVDRMTAIQDSDAPYIADPSFDPASYIREIFGMYHDMPQRVTLLCENRTMRNIIDHFGEDVDTEVVDANHFRATVDVAPTPPFFSWVFTFGGAIRIEGPGEALAKMRDMASWLHT</sequence>
<dbReference type="PANTHER" id="PTHR34580">
    <property type="match status" value="1"/>
</dbReference>
<dbReference type="Proteomes" id="UP000515960">
    <property type="component" value="Chromosome"/>
</dbReference>
<dbReference type="PANTHER" id="PTHR34580:SF1">
    <property type="entry name" value="PROTEIN PAFC"/>
    <property type="match status" value="1"/>
</dbReference>
<dbReference type="KEGG" id="ohi:H8790_03425"/>
<evidence type="ECO:0000313" key="3">
    <source>
        <dbReference type="Proteomes" id="UP000515960"/>
    </source>
</evidence>
<organism evidence="2 3">
    <name type="scientific">Oscillibacter hominis</name>
    <dbReference type="NCBI Taxonomy" id="2763056"/>
    <lineage>
        <taxon>Bacteria</taxon>
        <taxon>Bacillati</taxon>
        <taxon>Bacillota</taxon>
        <taxon>Clostridia</taxon>
        <taxon>Eubacteriales</taxon>
        <taxon>Oscillospiraceae</taxon>
        <taxon>Oscillibacter</taxon>
    </lineage>
</organism>
<proteinExistence type="predicted"/>
<dbReference type="EMBL" id="CP060490">
    <property type="protein sequence ID" value="QNL45097.1"/>
    <property type="molecule type" value="Genomic_DNA"/>
</dbReference>
<reference evidence="2 3" key="1">
    <citation type="submission" date="2020-08" db="EMBL/GenBank/DDBJ databases">
        <authorList>
            <person name="Liu C."/>
            <person name="Sun Q."/>
        </authorList>
    </citation>
    <scope>NUCLEOTIDE SEQUENCE [LARGE SCALE GENOMIC DNA]</scope>
    <source>
        <strain evidence="2 3">NSJ-62</strain>
    </source>
</reference>
<accession>A0A7G9B6B6</accession>